<feature type="compositionally biased region" description="Gly residues" evidence="5">
    <location>
        <begin position="588"/>
        <end position="598"/>
    </location>
</feature>
<feature type="compositionally biased region" description="Low complexity" evidence="5">
    <location>
        <begin position="79"/>
        <end position="91"/>
    </location>
</feature>
<evidence type="ECO:0000313" key="6">
    <source>
        <dbReference type="EMBL" id="KAF5387262.1"/>
    </source>
</evidence>
<dbReference type="GO" id="GO:0000824">
    <property type="term" value="F:inositol-1,4,5,6-tetrakisphosphate 3-kinase activity"/>
    <property type="evidence" value="ECO:0007669"/>
    <property type="project" value="TreeGrafter"/>
</dbReference>
<feature type="compositionally biased region" description="Acidic residues" evidence="5">
    <location>
        <begin position="818"/>
        <end position="834"/>
    </location>
</feature>
<feature type="compositionally biased region" description="Acidic residues" evidence="5">
    <location>
        <begin position="768"/>
        <end position="781"/>
    </location>
</feature>
<evidence type="ECO:0000256" key="3">
    <source>
        <dbReference type="ARBA" id="ARBA00022777"/>
    </source>
</evidence>
<feature type="compositionally biased region" description="Polar residues" evidence="5">
    <location>
        <begin position="250"/>
        <end position="272"/>
    </location>
</feature>
<feature type="compositionally biased region" description="Basic and acidic residues" evidence="5">
    <location>
        <begin position="210"/>
        <end position="222"/>
    </location>
</feature>
<feature type="compositionally biased region" description="Low complexity" evidence="5">
    <location>
        <begin position="1177"/>
        <end position="1189"/>
    </location>
</feature>
<feature type="region of interest" description="Disordered" evidence="5">
    <location>
        <begin position="168"/>
        <end position="326"/>
    </location>
</feature>
<gene>
    <name evidence="6" type="ORF">D9757_006898</name>
</gene>
<keyword evidence="7" id="KW-1185">Reference proteome</keyword>
<dbReference type="PANTHER" id="PTHR12400">
    <property type="entry name" value="INOSITOL POLYPHOSPHATE KINASE"/>
    <property type="match status" value="1"/>
</dbReference>
<feature type="region of interest" description="Disordered" evidence="5">
    <location>
        <begin position="762"/>
        <end position="870"/>
    </location>
</feature>
<dbReference type="GO" id="GO:0046854">
    <property type="term" value="P:phosphatidylinositol phosphate biosynthetic process"/>
    <property type="evidence" value="ECO:0007669"/>
    <property type="project" value="TreeGrafter"/>
</dbReference>
<feature type="compositionally biased region" description="Basic and acidic residues" evidence="5">
    <location>
        <begin position="181"/>
        <end position="203"/>
    </location>
</feature>
<accession>A0A8H5MAY7</accession>
<evidence type="ECO:0000256" key="1">
    <source>
        <dbReference type="ARBA" id="ARBA00007374"/>
    </source>
</evidence>
<dbReference type="EMBL" id="JAACJN010000034">
    <property type="protein sequence ID" value="KAF5387262.1"/>
    <property type="molecule type" value="Genomic_DNA"/>
</dbReference>
<dbReference type="Proteomes" id="UP000518752">
    <property type="component" value="Unassembled WGS sequence"/>
</dbReference>
<evidence type="ECO:0000313" key="7">
    <source>
        <dbReference type="Proteomes" id="UP000518752"/>
    </source>
</evidence>
<evidence type="ECO:0000256" key="5">
    <source>
        <dbReference type="SAM" id="MobiDB-lite"/>
    </source>
</evidence>
<sequence>MIPAPASASESKQRENSSIPASRSTSFLAHKSSQWPISSYPDTPDEDGYLTEKSNFHSKSRAFTLPPTSAKRSLFRRPSSSSTSSSSSDTTPEALLPPSTSSGIGRKVAATLQLFKETADDDSPDPNQPTPDHHHRSASLGNGADVAQAKFEFVKRSEWPDREAAVIRREKSAVTLHRARTRESAEEDRRKSSSDFSQWHREVTGMWDDSIDRGRRRERAEDPDQSPRMPWSSPPHSPILPELPDLTLPRSATQSPHSLPTLRQSASPSLSPWSTDDDSGWDSASGTTSTTSHSTAFTNHNPQPPASDDDDESPTTSFPSPDTLYRQYNKNNNENTYLLDMDHDVSRDTLPHIPLRPFRNQVGGHSAIYKFTKRAVCKPLVSRENLFYEMVEREAPPLLGYIPRYLGVMLVSYRRVPKNTSLQLSLAASSSTSASPSDPTAADNDGSESTNTRSPRPPLLKSATDQPKSSGEAQFAHGNNHHHHPGQNRGNTDDSSESESELPEVVLGRNRHIVPEWMLRASDSGMGHASQHYYSSPSFEAAAKRSSRSRSASQSMMTGVVPAAVRRFKQQTLHRGTASSPDLAGARFGPGPGPGGTSSGVTDRTSPLARYHSALSRDITAPTPLNSPKVSTSGFNHGDGAGTKPSQRHFLSVPDEFEEGGDTDTNPAPASSSASAFASVHLDPTLNRPHPQPNGYPNNPLLDRVRPALGTSQSEHTLQHYPSYPSPYAYPYPPLSVFGGRGSTLYGVEEAEEETGRRWLGGTRVDVQDDGGEVADAEGDDGSASGAADGRTRQRRRGRKMGPLDRLRESEVERLDGEMEEEEITAMDYEEEQEQERNGHHYNDHLDSEGRSGMAGIFDMGDEGEDGGPSTAKVPPFPLSTASGLNSTHSDLILLSSGQEGQEQGSTATSTFSQTRAQFPHTPYSELLPSLIRKRSRSRSLDDERASRTRTTSTTTLKRMMPTLREPDLVSTPEASSSPPSAFVDTAPFVGLADSEPEPEPEPEFSRQNHFILMEDLTGRLKRPCVMDLKMGTRQYGIDATPAKKKSQRKKCDRTTSRTLGVRMCGMQVWNVKTQSYVTQDKYMGREIRREEFPSKLASFLHNGDRLLTYQIPSLLQKLYGLARIVSRLKGYRFYGCSLLFIYDGDHEAQGAYRDLVLENPTARSRRGESLEREMITTSTSSTPSLSPTIDPSLRRSHSEELLLDPIQKRSVDKDRRRRGSVDVRLVDFAHTTTGRDWLPYTDDYEQWLHHVPHQVTSSSKGYNADIDPETGLIYARFPPHYPEEADRGFIWGLKNVAGALEKMWNDERKRRIKVLREDPMCGVKKLPALPTEGKEIFDEVFGDGEDLGMVST</sequence>
<dbReference type="Gene3D" id="3.30.470.160">
    <property type="entry name" value="Inositol polyphosphate kinase"/>
    <property type="match status" value="1"/>
</dbReference>
<feature type="compositionally biased region" description="Low complexity" evidence="5">
    <location>
        <begin position="427"/>
        <end position="443"/>
    </location>
</feature>
<feature type="region of interest" description="Disordered" evidence="5">
    <location>
        <begin position="572"/>
        <end position="705"/>
    </location>
</feature>
<feature type="region of interest" description="Disordered" evidence="5">
    <location>
        <begin position="1"/>
        <end position="144"/>
    </location>
</feature>
<feature type="compositionally biased region" description="Low complexity" evidence="5">
    <location>
        <begin position="281"/>
        <end position="301"/>
    </location>
</feature>
<keyword evidence="2 4" id="KW-0808">Transferase</keyword>
<feature type="compositionally biased region" description="Polar residues" evidence="5">
    <location>
        <begin position="16"/>
        <end position="41"/>
    </location>
</feature>
<evidence type="ECO:0000256" key="4">
    <source>
        <dbReference type="RuleBase" id="RU363090"/>
    </source>
</evidence>
<evidence type="ECO:0000256" key="2">
    <source>
        <dbReference type="ARBA" id="ARBA00022679"/>
    </source>
</evidence>
<organism evidence="6 7">
    <name type="scientific">Collybiopsis confluens</name>
    <dbReference type="NCBI Taxonomy" id="2823264"/>
    <lineage>
        <taxon>Eukaryota</taxon>
        <taxon>Fungi</taxon>
        <taxon>Dikarya</taxon>
        <taxon>Basidiomycota</taxon>
        <taxon>Agaricomycotina</taxon>
        <taxon>Agaricomycetes</taxon>
        <taxon>Agaricomycetidae</taxon>
        <taxon>Agaricales</taxon>
        <taxon>Marasmiineae</taxon>
        <taxon>Omphalotaceae</taxon>
        <taxon>Collybiopsis</taxon>
    </lineage>
</organism>
<feature type="compositionally biased region" description="Low complexity" evidence="5">
    <location>
        <begin position="667"/>
        <end position="679"/>
    </location>
</feature>
<proteinExistence type="inferred from homology"/>
<dbReference type="GO" id="GO:0008440">
    <property type="term" value="F:inositol-1,4,5-trisphosphate 3-kinase activity"/>
    <property type="evidence" value="ECO:0007669"/>
    <property type="project" value="TreeGrafter"/>
</dbReference>
<dbReference type="EC" id="2.7.-.-" evidence="4"/>
<dbReference type="PANTHER" id="PTHR12400:SF21">
    <property type="entry name" value="KINASE"/>
    <property type="match status" value="1"/>
</dbReference>
<keyword evidence="3 4" id="KW-0418">Kinase</keyword>
<reference evidence="6 7" key="1">
    <citation type="journal article" date="2020" name="ISME J.">
        <title>Uncovering the hidden diversity of litter-decomposition mechanisms in mushroom-forming fungi.</title>
        <authorList>
            <person name="Floudas D."/>
            <person name="Bentzer J."/>
            <person name="Ahren D."/>
            <person name="Johansson T."/>
            <person name="Persson P."/>
            <person name="Tunlid A."/>
        </authorList>
    </citation>
    <scope>NUCLEOTIDE SEQUENCE [LARGE SCALE GENOMIC DNA]</scope>
    <source>
        <strain evidence="6 7">CBS 406.79</strain>
    </source>
</reference>
<dbReference type="SUPFAM" id="SSF56104">
    <property type="entry name" value="SAICAR synthase-like"/>
    <property type="match status" value="1"/>
</dbReference>
<feature type="region of interest" description="Disordered" evidence="5">
    <location>
        <begin position="933"/>
        <end position="957"/>
    </location>
</feature>
<feature type="compositionally biased region" description="Polar residues" evidence="5">
    <location>
        <begin position="314"/>
        <end position="326"/>
    </location>
</feature>
<feature type="compositionally biased region" description="Polar residues" evidence="5">
    <location>
        <begin position="463"/>
        <end position="472"/>
    </location>
</feature>
<dbReference type="InterPro" id="IPR038286">
    <property type="entry name" value="IPK_sf"/>
</dbReference>
<feature type="compositionally biased region" description="Basic and acidic residues" evidence="5">
    <location>
        <begin position="802"/>
        <end position="817"/>
    </location>
</feature>
<dbReference type="GO" id="GO:0005737">
    <property type="term" value="C:cytoplasm"/>
    <property type="evidence" value="ECO:0007669"/>
    <property type="project" value="TreeGrafter"/>
</dbReference>
<feature type="region of interest" description="Disordered" evidence="5">
    <location>
        <begin position="1164"/>
        <end position="1194"/>
    </location>
</feature>
<feature type="compositionally biased region" description="Basic and acidic residues" evidence="5">
    <location>
        <begin position="1166"/>
        <end position="1175"/>
    </location>
</feature>
<dbReference type="GO" id="GO:0005634">
    <property type="term" value="C:nucleus"/>
    <property type="evidence" value="ECO:0007669"/>
    <property type="project" value="TreeGrafter"/>
</dbReference>
<feature type="region of interest" description="Disordered" evidence="5">
    <location>
        <begin position="427"/>
        <end position="507"/>
    </location>
</feature>
<comment type="similarity">
    <text evidence="1 4">Belongs to the inositol phosphokinase (IPK) family.</text>
</comment>
<feature type="compositionally biased region" description="Polar residues" evidence="5">
    <location>
        <begin position="623"/>
        <end position="635"/>
    </location>
</feature>
<dbReference type="InterPro" id="IPR005522">
    <property type="entry name" value="IPK"/>
</dbReference>
<dbReference type="GO" id="GO:0032958">
    <property type="term" value="P:inositol phosphate biosynthetic process"/>
    <property type="evidence" value="ECO:0007669"/>
    <property type="project" value="InterPro"/>
</dbReference>
<name>A0A8H5MAY7_9AGAR</name>
<comment type="caution">
    <text evidence="6">The sequence shown here is derived from an EMBL/GenBank/DDBJ whole genome shotgun (WGS) entry which is preliminary data.</text>
</comment>
<protein>
    <recommendedName>
        <fullName evidence="4">Kinase</fullName>
        <ecNumber evidence="4">2.7.-.-</ecNumber>
    </recommendedName>
</protein>
<feature type="compositionally biased region" description="Basic and acidic residues" evidence="5">
    <location>
        <begin position="835"/>
        <end position="850"/>
    </location>
</feature>
<dbReference type="OrthoDB" id="2573163at2759"/>
<dbReference type="Pfam" id="PF03770">
    <property type="entry name" value="IPK"/>
    <property type="match status" value="1"/>
</dbReference>